<evidence type="ECO:0000256" key="4">
    <source>
        <dbReference type="ARBA" id="ARBA00023263"/>
    </source>
</evidence>
<gene>
    <name evidence="7" type="ORF">AXN36_19795</name>
</gene>
<evidence type="ECO:0000256" key="1">
    <source>
        <dbReference type="ARBA" id="ARBA00004561"/>
    </source>
</evidence>
<comment type="similarity">
    <text evidence="2">Belongs to the fimbrial protein family.</text>
</comment>
<evidence type="ECO:0000256" key="3">
    <source>
        <dbReference type="ARBA" id="ARBA00022729"/>
    </source>
</evidence>
<feature type="domain" description="Fimbrial-type adhesion" evidence="6">
    <location>
        <begin position="247"/>
        <end position="404"/>
    </location>
</feature>
<keyword evidence="3 5" id="KW-0732">Signal</keyword>
<dbReference type="GO" id="GO:0043709">
    <property type="term" value="P:cell adhesion involved in single-species biofilm formation"/>
    <property type="evidence" value="ECO:0007669"/>
    <property type="project" value="TreeGrafter"/>
</dbReference>
<dbReference type="PANTHER" id="PTHR33420">
    <property type="entry name" value="FIMBRIAL SUBUNIT ELFA-RELATED"/>
    <property type="match status" value="1"/>
</dbReference>
<organism evidence="7">
    <name type="scientific">Salmonella enterica I</name>
    <dbReference type="NCBI Taxonomy" id="59201"/>
    <lineage>
        <taxon>Bacteria</taxon>
        <taxon>Pseudomonadati</taxon>
        <taxon>Pseudomonadota</taxon>
        <taxon>Gammaproteobacteria</taxon>
        <taxon>Enterobacterales</taxon>
        <taxon>Enterobacteriaceae</taxon>
        <taxon>Salmonella</taxon>
    </lineage>
</organism>
<feature type="chain" id="PRO_5030084751" evidence="5">
    <location>
        <begin position="24"/>
        <end position="405"/>
    </location>
</feature>
<evidence type="ECO:0000259" key="6">
    <source>
        <dbReference type="Pfam" id="PF00419"/>
    </source>
</evidence>
<dbReference type="SUPFAM" id="SSF49401">
    <property type="entry name" value="Bacterial adhesins"/>
    <property type="match status" value="1"/>
</dbReference>
<dbReference type="RefSeq" id="WP_077958464.1">
    <property type="nucleotide sequence ID" value="NZ_CP160151.1"/>
</dbReference>
<dbReference type="PANTHER" id="PTHR33420:SF12">
    <property type="entry name" value="FIMBRIN-LIKE PROTEIN FIMI-RELATED"/>
    <property type="match status" value="1"/>
</dbReference>
<name>A0A3U2TKL1_SALET</name>
<dbReference type="InterPro" id="IPR050263">
    <property type="entry name" value="Bact_Fimbrial_Adh_Pro"/>
</dbReference>
<accession>A0A3U2TKL1</accession>
<feature type="signal peptide" evidence="5">
    <location>
        <begin position="1"/>
        <end position="23"/>
    </location>
</feature>
<dbReference type="Gene3D" id="2.60.40.1090">
    <property type="entry name" value="Fimbrial-type adhesion domain"/>
    <property type="match status" value="1"/>
</dbReference>
<comment type="subcellular location">
    <subcellularLocation>
        <location evidence="1">Fimbrium</location>
    </subcellularLocation>
</comment>
<proteinExistence type="inferred from homology"/>
<comment type="caution">
    <text evidence="7">The sequence shown here is derived from an EMBL/GenBank/DDBJ whole genome shotgun (WGS) entry which is preliminary data.</text>
</comment>
<dbReference type="InterPro" id="IPR008966">
    <property type="entry name" value="Adhesion_dom_sf"/>
</dbReference>
<sequence>MKKNCGLLLSLLFLWLISSSAYAWSVYIGKPAGKHISGDEYEDIADLTWTSAAWTLPNVAAHTESGLREIGVTNPTELNPGNGLDCNYHHDVHGVNLFHGFESAGISNGSAPLWKTNTAGLYLGMEITAINFGTNYYPGTLPFWVDWNGGGTAFKQFDLSFIANTYSHFTEYCATKAWKNGYFTMGGIVLWVKFHLYADDKFKPTTSTLSVTFPTTTGYHFRFKLSDTSIGGGDHKLDYILNAKPLTVYYPTCTASAVTGDGVSGSTVPFGQHNVNELKGNGITKDFSIKLSNCTYIKNVDVKLSSTKTSSTDKSLLSNTLSGASGIGVTVAGEKNPLSASDWMTLIPNDSTSIYHFTNMQNYTYSNIGNPDQVLNFRATLKQDSSSTITPGEFKATGKFTIDYP</sequence>
<dbReference type="Pfam" id="PF00419">
    <property type="entry name" value="Fimbrial"/>
    <property type="match status" value="1"/>
</dbReference>
<reference evidence="7" key="1">
    <citation type="submission" date="2018-07" db="EMBL/GenBank/DDBJ databases">
        <authorList>
            <consortium name="GenomeTrakr network: Whole genome sequencing for foodborne pathogen traceback"/>
        </authorList>
    </citation>
    <scope>NUCLEOTIDE SEQUENCE</scope>
    <source>
        <strain evidence="7">CFSAN031465</strain>
    </source>
</reference>
<dbReference type="GO" id="GO:0009289">
    <property type="term" value="C:pilus"/>
    <property type="evidence" value="ECO:0007669"/>
    <property type="project" value="UniProtKB-SubCell"/>
</dbReference>
<dbReference type="InterPro" id="IPR036937">
    <property type="entry name" value="Adhesion_dom_fimbrial_sf"/>
</dbReference>
<protein>
    <submittedName>
        <fullName evidence="7">Fimbrial-like adhesin</fullName>
    </submittedName>
</protein>
<dbReference type="EMBL" id="AAGNOE010000018">
    <property type="protein sequence ID" value="EBQ0045091.1"/>
    <property type="molecule type" value="Genomic_DNA"/>
</dbReference>
<dbReference type="InterPro" id="IPR000259">
    <property type="entry name" value="Adhesion_dom_fimbrial"/>
</dbReference>
<evidence type="ECO:0000256" key="5">
    <source>
        <dbReference type="SAM" id="SignalP"/>
    </source>
</evidence>
<evidence type="ECO:0000256" key="2">
    <source>
        <dbReference type="ARBA" id="ARBA00006671"/>
    </source>
</evidence>
<evidence type="ECO:0000313" key="7">
    <source>
        <dbReference type="EMBL" id="EBQ0045091.1"/>
    </source>
</evidence>
<dbReference type="NCBIfam" id="NF007270">
    <property type="entry name" value="PRK09723.1-4"/>
    <property type="match status" value="1"/>
</dbReference>
<dbReference type="AlphaFoldDB" id="A0A3U2TKL1"/>
<keyword evidence="4" id="KW-0281">Fimbrium</keyword>